<dbReference type="CDD" id="cd06326">
    <property type="entry name" value="PBP1_ABC_ligand_binding-like"/>
    <property type="match status" value="1"/>
</dbReference>
<keyword evidence="6" id="KW-1185">Reference proteome</keyword>
<keyword evidence="2 3" id="KW-0732">Signal</keyword>
<dbReference type="InterPro" id="IPR006311">
    <property type="entry name" value="TAT_signal"/>
</dbReference>
<feature type="chain" id="PRO_5045373657" evidence="3">
    <location>
        <begin position="29"/>
        <end position="389"/>
    </location>
</feature>
<dbReference type="RefSeq" id="WP_340338631.1">
    <property type="nucleotide sequence ID" value="NZ_JBBKZS010000018.1"/>
</dbReference>
<evidence type="ECO:0000313" key="6">
    <source>
        <dbReference type="Proteomes" id="UP001367030"/>
    </source>
</evidence>
<feature type="domain" description="Leucine-binding protein" evidence="4">
    <location>
        <begin position="44"/>
        <end position="384"/>
    </location>
</feature>
<dbReference type="SUPFAM" id="SSF53822">
    <property type="entry name" value="Periplasmic binding protein-like I"/>
    <property type="match status" value="1"/>
</dbReference>
<reference evidence="5 6" key="1">
    <citation type="submission" date="2024-03" db="EMBL/GenBank/DDBJ databases">
        <title>Novel species of the genus Variovorax.</title>
        <authorList>
            <person name="Liu Q."/>
            <person name="Xin Y.-H."/>
        </authorList>
    </citation>
    <scope>NUCLEOTIDE SEQUENCE [LARGE SCALE GENOMIC DNA]</scope>
    <source>
        <strain evidence="5 6">KACC 18901</strain>
    </source>
</reference>
<comment type="caution">
    <text evidence="5">The sequence shown here is derived from an EMBL/GenBank/DDBJ whole genome shotgun (WGS) entry which is preliminary data.</text>
</comment>
<proteinExistence type="inferred from homology"/>
<dbReference type="PROSITE" id="PS51318">
    <property type="entry name" value="TAT"/>
    <property type="match status" value="1"/>
</dbReference>
<dbReference type="EMBL" id="JBBKZS010000018">
    <property type="protein sequence ID" value="MEJ8858570.1"/>
    <property type="molecule type" value="Genomic_DNA"/>
</dbReference>
<evidence type="ECO:0000313" key="5">
    <source>
        <dbReference type="EMBL" id="MEJ8858570.1"/>
    </source>
</evidence>
<dbReference type="InterPro" id="IPR028082">
    <property type="entry name" value="Peripla_BP_I"/>
</dbReference>
<name>A0ABU8XFD1_9BURK</name>
<dbReference type="Proteomes" id="UP001367030">
    <property type="component" value="Unassembled WGS sequence"/>
</dbReference>
<organism evidence="5 6">
    <name type="scientific">Variovorax robiniae</name>
    <dbReference type="NCBI Taxonomy" id="1836199"/>
    <lineage>
        <taxon>Bacteria</taxon>
        <taxon>Pseudomonadati</taxon>
        <taxon>Pseudomonadota</taxon>
        <taxon>Betaproteobacteria</taxon>
        <taxon>Burkholderiales</taxon>
        <taxon>Comamonadaceae</taxon>
        <taxon>Variovorax</taxon>
    </lineage>
</organism>
<dbReference type="PANTHER" id="PTHR47235:SF1">
    <property type="entry name" value="BLR6548 PROTEIN"/>
    <property type="match status" value="1"/>
</dbReference>
<evidence type="ECO:0000259" key="4">
    <source>
        <dbReference type="Pfam" id="PF13458"/>
    </source>
</evidence>
<sequence>MSHQATRRRFTQAAGAWALLGLTGPLHAQSTGAKRGTPSGKLIVGQSIPMTGAASEIGMAFAGGAKLFVGGYNDRAAAAGGTTIELRQLDDGYSADKAGANANKLLAEGADVLFGFVGTASAEAGASLAQKQGAPFFAPFAAADSLRDRNHGNVFHVRPSMADEAYAMLRQCDTLGQKRIAVVVDDDAMGRAALQALQDAAVELKLAAPVAVAKVTSGDTKVSEAVATVMKSQPQAVIQASLSQTTAAFVREMRKAGYGSALMTFSVVGIDPLYTALGKEIRGVIISQVVPAPRDNSRTPIVKEYLAALADSDQTASYEGLEGFIAAKSLAEAVRRAGPAPTRAVLQKAMAGMNDYDVGGFRVNLRPPLHDTARTVDLVYITAEGRVLR</sequence>
<dbReference type="Gene3D" id="3.40.50.2300">
    <property type="match status" value="2"/>
</dbReference>
<dbReference type="Pfam" id="PF13458">
    <property type="entry name" value="Peripla_BP_6"/>
    <property type="match status" value="1"/>
</dbReference>
<evidence type="ECO:0000256" key="2">
    <source>
        <dbReference type="ARBA" id="ARBA00022729"/>
    </source>
</evidence>
<dbReference type="PANTHER" id="PTHR47235">
    <property type="entry name" value="BLR6548 PROTEIN"/>
    <property type="match status" value="1"/>
</dbReference>
<evidence type="ECO:0000256" key="1">
    <source>
        <dbReference type="ARBA" id="ARBA00010062"/>
    </source>
</evidence>
<protein>
    <submittedName>
        <fullName evidence="5">ABC transporter substrate-binding protein</fullName>
    </submittedName>
</protein>
<gene>
    <name evidence="5" type="ORF">WKW79_28635</name>
</gene>
<feature type="signal peptide" evidence="3">
    <location>
        <begin position="1"/>
        <end position="28"/>
    </location>
</feature>
<accession>A0ABU8XFD1</accession>
<comment type="similarity">
    <text evidence="1">Belongs to the leucine-binding protein family.</text>
</comment>
<dbReference type="InterPro" id="IPR028081">
    <property type="entry name" value="Leu-bd"/>
</dbReference>
<evidence type="ECO:0000256" key="3">
    <source>
        <dbReference type="SAM" id="SignalP"/>
    </source>
</evidence>